<dbReference type="Proteomes" id="UP000051717">
    <property type="component" value="Unassembled WGS sequence"/>
</dbReference>
<dbReference type="Pfam" id="PF04233">
    <property type="entry name" value="Phage_Mu_F"/>
    <property type="match status" value="1"/>
</dbReference>
<dbReference type="InterPro" id="IPR006528">
    <property type="entry name" value="Phage_head_morphogenesis_dom"/>
</dbReference>
<proteinExistence type="predicted"/>
<evidence type="ECO:0000256" key="1">
    <source>
        <dbReference type="SAM" id="MobiDB-lite"/>
    </source>
</evidence>
<feature type="region of interest" description="Disordered" evidence="1">
    <location>
        <begin position="261"/>
        <end position="282"/>
    </location>
</feature>
<evidence type="ECO:0000259" key="2">
    <source>
        <dbReference type="Pfam" id="PF04233"/>
    </source>
</evidence>
<feature type="domain" description="Phage head morphogenesis" evidence="2">
    <location>
        <begin position="137"/>
        <end position="290"/>
    </location>
</feature>
<organism evidence="3 4">
    <name type="scientific">candidate division TA06 bacterium SM23_40</name>
    <dbReference type="NCBI Taxonomy" id="1703774"/>
    <lineage>
        <taxon>Bacteria</taxon>
        <taxon>Bacteria division TA06</taxon>
    </lineage>
</organism>
<dbReference type="AlphaFoldDB" id="A0A0S8G538"/>
<gene>
    <name evidence="3" type="ORF">AMJ82_11020</name>
</gene>
<accession>A0A0S8G538</accession>
<evidence type="ECO:0000313" key="4">
    <source>
        <dbReference type="Proteomes" id="UP000051717"/>
    </source>
</evidence>
<protein>
    <recommendedName>
        <fullName evidence="2">Phage head morphogenesis domain-containing protein</fullName>
    </recommendedName>
</protein>
<reference evidence="3 4" key="1">
    <citation type="journal article" date="2015" name="Microbiome">
        <title>Genomic resolution of linkages in carbon, nitrogen, and sulfur cycling among widespread estuary sediment bacteria.</title>
        <authorList>
            <person name="Baker B.J."/>
            <person name="Lazar C.S."/>
            <person name="Teske A.P."/>
            <person name="Dick G.J."/>
        </authorList>
    </citation>
    <scope>NUCLEOTIDE SEQUENCE [LARGE SCALE GENOMIC DNA]</scope>
    <source>
        <strain evidence="3">SM23_40</strain>
    </source>
</reference>
<sequence>MPFVAHPALVPLEKRLIPKQRAVFGAAARVEGEIAKHVKKALLSLRDRVPIGELAKMLDTATVEDVWRKTNGGGIEAIASGLSEELNKGLVSGGRLAAKEMGKIVVLDPMRPAVRKWVDDHLLELAKQLSDTSRAAISNTLRDGITRGRHPGQIAKDIRRSLGLTERQGTAVSRYWGQLQKEGVPYAKIEQRAQKYSERLIGQRARTIARTESISAVSQGRAQLWQQLKDEDAFPEGYVQEWLTAGDDRVSEEICAPMQGQQRPIGEPFTTGDGQKIDAPPSHPNCRCTVVLVQEGRKR</sequence>
<dbReference type="EMBL" id="LJUI01000139">
    <property type="protein sequence ID" value="KPK67243.1"/>
    <property type="molecule type" value="Genomic_DNA"/>
</dbReference>
<name>A0A0S8G538_UNCT6</name>
<comment type="caution">
    <text evidence="3">The sequence shown here is derived from an EMBL/GenBank/DDBJ whole genome shotgun (WGS) entry which is preliminary data.</text>
</comment>
<evidence type="ECO:0000313" key="3">
    <source>
        <dbReference type="EMBL" id="KPK67243.1"/>
    </source>
</evidence>